<gene>
    <name evidence="1" type="primary">GATC</name>
    <name evidence="2" type="ORF">GDO81_002138</name>
</gene>
<dbReference type="GO" id="GO:0005524">
    <property type="term" value="F:ATP binding"/>
    <property type="evidence" value="ECO:0007669"/>
    <property type="project" value="UniProtKB-KW"/>
</dbReference>
<dbReference type="SUPFAM" id="SSF141000">
    <property type="entry name" value="Glu-tRNAGln amidotransferase C subunit"/>
    <property type="match status" value="1"/>
</dbReference>
<evidence type="ECO:0000313" key="3">
    <source>
        <dbReference type="Proteomes" id="UP000824782"/>
    </source>
</evidence>
<dbReference type="GO" id="GO:0032543">
    <property type="term" value="P:mitochondrial translation"/>
    <property type="evidence" value="ECO:0007669"/>
    <property type="project" value="UniProtKB-UniRule"/>
</dbReference>
<dbReference type="InterPro" id="IPR003837">
    <property type="entry name" value="GatC"/>
</dbReference>
<dbReference type="GO" id="GO:0050567">
    <property type="term" value="F:glutaminyl-tRNA synthase (glutamine-hydrolyzing) activity"/>
    <property type="evidence" value="ECO:0007669"/>
    <property type="project" value="UniProtKB-UniRule"/>
</dbReference>
<comment type="function">
    <text evidence="1">Allows the formation of correctly charged Gln-tRNA(Gln) through the transamidation of misacylated Glu-tRNA(Gln) in the mitochondria. The reaction takes place in the presence of glutamine and ATP through an activated gamma-phospho-Glu-tRNA(Gln).</text>
</comment>
<dbReference type="GO" id="GO:0006450">
    <property type="term" value="P:regulation of translational fidelity"/>
    <property type="evidence" value="ECO:0007669"/>
    <property type="project" value="InterPro"/>
</dbReference>
<dbReference type="InterPro" id="IPR036113">
    <property type="entry name" value="Asp/Glu-ADT_sf_sub_c"/>
</dbReference>
<accession>A0AAV7DL94</accession>
<comment type="catalytic activity">
    <reaction evidence="1">
        <text>L-glutamyl-tRNA(Gln) + L-glutamine + ATP + H2O = L-glutaminyl-tRNA(Gln) + L-glutamate + ADP + phosphate + H(+)</text>
        <dbReference type="Rhea" id="RHEA:17521"/>
        <dbReference type="Rhea" id="RHEA-COMP:9681"/>
        <dbReference type="Rhea" id="RHEA-COMP:9684"/>
        <dbReference type="ChEBI" id="CHEBI:15377"/>
        <dbReference type="ChEBI" id="CHEBI:15378"/>
        <dbReference type="ChEBI" id="CHEBI:29985"/>
        <dbReference type="ChEBI" id="CHEBI:30616"/>
        <dbReference type="ChEBI" id="CHEBI:43474"/>
        <dbReference type="ChEBI" id="CHEBI:58359"/>
        <dbReference type="ChEBI" id="CHEBI:78520"/>
        <dbReference type="ChEBI" id="CHEBI:78521"/>
        <dbReference type="ChEBI" id="CHEBI:456216"/>
    </reaction>
</comment>
<dbReference type="GO" id="GO:0070681">
    <property type="term" value="P:glutaminyl-tRNAGln biosynthesis via transamidation"/>
    <property type="evidence" value="ECO:0007669"/>
    <property type="project" value="UniProtKB-UniRule"/>
</dbReference>
<keyword evidence="1" id="KW-0547">Nucleotide-binding</keyword>
<keyword evidence="1" id="KW-0067">ATP-binding</keyword>
<dbReference type="Pfam" id="PF02686">
    <property type="entry name" value="GatC"/>
    <property type="match status" value="1"/>
</dbReference>
<keyword evidence="3" id="KW-1185">Reference proteome</keyword>
<dbReference type="EC" id="6.3.5.-" evidence="1"/>
<dbReference type="AlphaFoldDB" id="A0AAV7DL94"/>
<dbReference type="EMBL" id="WNYA01000001">
    <property type="protein sequence ID" value="KAG8597002.1"/>
    <property type="molecule type" value="Genomic_DNA"/>
</dbReference>
<comment type="subcellular location">
    <subcellularLocation>
        <location evidence="1">Mitochondrion</location>
    </subcellularLocation>
</comment>
<comment type="similarity">
    <text evidence="1">Belongs to the GatC family.</text>
</comment>
<protein>
    <recommendedName>
        <fullName evidence="1">Glutamyl-tRNA(Gln) amidotransferase subunit C, mitochondrial</fullName>
        <shortName evidence="1">Glu-AdT subunit C</shortName>
        <ecNumber evidence="1">6.3.5.-</ecNumber>
    </recommendedName>
</protein>
<evidence type="ECO:0000313" key="2">
    <source>
        <dbReference type="EMBL" id="KAG8597002.1"/>
    </source>
</evidence>
<evidence type="ECO:0000256" key="1">
    <source>
        <dbReference type="HAMAP-Rule" id="MF_03149"/>
    </source>
</evidence>
<dbReference type="HAMAP" id="MF_00122">
    <property type="entry name" value="GatC"/>
    <property type="match status" value="1"/>
</dbReference>
<dbReference type="GO" id="GO:0030956">
    <property type="term" value="C:glutamyl-tRNA(Gln) amidotransferase complex"/>
    <property type="evidence" value="ECO:0007669"/>
    <property type="project" value="UniProtKB-UniRule"/>
</dbReference>
<keyword evidence="1" id="KW-0648">Protein biosynthesis</keyword>
<sequence length="178" mass="20012">MWLQMTATRCWRRLEFRRLLSVQFKVTVTLLSLSTGGTGGFTDHMVFAFQVPQSPTWTIEPDTSTQDCHVSAEVIDHLERLALVDFRNQDGVQRLERAIQFASQLHNVNTEGVEPLSSVLEDRALYLRSDTVTTGNCTELLLGNANTVVEEYFVAPPGNIPLPPQKDNIYLSSKSEDL</sequence>
<comment type="subunit">
    <text evidence="1">Subunit of the heterotrimeric GatCAB amidotransferase (AdT) complex, composed of A (QRSL1), B (GATB) and C (GATC) subunits.</text>
</comment>
<dbReference type="GO" id="GO:0005739">
    <property type="term" value="C:mitochondrion"/>
    <property type="evidence" value="ECO:0007669"/>
    <property type="project" value="UniProtKB-SubCell"/>
</dbReference>
<dbReference type="PANTHER" id="PTHR15004">
    <property type="entry name" value="GLUTAMYL-TRNA(GLN) AMIDOTRANSFERASE SUBUNIT C, MITOCHONDRIAL"/>
    <property type="match status" value="1"/>
</dbReference>
<dbReference type="Proteomes" id="UP000824782">
    <property type="component" value="Unassembled WGS sequence"/>
</dbReference>
<organism evidence="2 3">
    <name type="scientific">Engystomops pustulosus</name>
    <name type="common">Tungara frog</name>
    <name type="synonym">Physalaemus pustulosus</name>
    <dbReference type="NCBI Taxonomy" id="76066"/>
    <lineage>
        <taxon>Eukaryota</taxon>
        <taxon>Metazoa</taxon>
        <taxon>Chordata</taxon>
        <taxon>Craniata</taxon>
        <taxon>Vertebrata</taxon>
        <taxon>Euteleostomi</taxon>
        <taxon>Amphibia</taxon>
        <taxon>Batrachia</taxon>
        <taxon>Anura</taxon>
        <taxon>Neobatrachia</taxon>
        <taxon>Hyloidea</taxon>
        <taxon>Leptodactylidae</taxon>
        <taxon>Leiuperinae</taxon>
        <taxon>Engystomops</taxon>
    </lineage>
</organism>
<dbReference type="PANTHER" id="PTHR15004:SF0">
    <property type="entry name" value="GLUTAMYL-TRNA(GLN) AMIDOTRANSFERASE SUBUNIT C, MITOCHONDRIAL"/>
    <property type="match status" value="1"/>
</dbReference>
<keyword evidence="1" id="KW-0496">Mitochondrion</keyword>
<proteinExistence type="inferred from homology"/>
<name>A0AAV7DL94_ENGPU</name>
<keyword evidence="1" id="KW-0436">Ligase</keyword>
<reference evidence="2" key="1">
    <citation type="thesis" date="2020" institute="ProQuest LLC" country="789 East Eisenhower Parkway, Ann Arbor, MI, USA">
        <title>Comparative Genomics and Chromosome Evolution.</title>
        <authorList>
            <person name="Mudd A.B."/>
        </authorList>
    </citation>
    <scope>NUCLEOTIDE SEQUENCE</scope>
    <source>
        <strain evidence="2">237g6f4</strain>
        <tissue evidence="2">Blood</tissue>
    </source>
</reference>
<comment type="caution">
    <text evidence="2">The sequence shown here is derived from an EMBL/GenBank/DDBJ whole genome shotgun (WGS) entry which is preliminary data.</text>
</comment>